<accession>A0A098VZJ5</accession>
<dbReference type="PANTHER" id="PTHR16255">
    <property type="entry name" value="REQUIRED FOR MEIOTIC NUCLEAR DIVISION PROTEIN 1 HOMOLOG"/>
    <property type="match status" value="1"/>
</dbReference>
<evidence type="ECO:0000313" key="4">
    <source>
        <dbReference type="Proteomes" id="UP000029725"/>
    </source>
</evidence>
<evidence type="ECO:0000256" key="1">
    <source>
        <dbReference type="ARBA" id="ARBA00008306"/>
    </source>
</evidence>
<reference evidence="3 4" key="1">
    <citation type="submission" date="2014-04" db="EMBL/GenBank/DDBJ databases">
        <title>A new species of microsporidia sheds light on the evolution of extreme parasitism.</title>
        <authorList>
            <person name="Haag K.L."/>
            <person name="James T.Y."/>
            <person name="Larsson R."/>
            <person name="Schaer T.M."/>
            <person name="Refardt D."/>
            <person name="Pombert J.-F."/>
            <person name="Ebert D."/>
        </authorList>
    </citation>
    <scope>NUCLEOTIDE SEQUENCE [LARGE SCALE GENOMIC DNA]</scope>
    <source>
        <strain evidence="3 4">UGP3</strain>
        <tissue evidence="3">Spores</tissue>
    </source>
</reference>
<keyword evidence="4" id="KW-1185">Reference proteome</keyword>
<dbReference type="GO" id="GO:0070131">
    <property type="term" value="P:positive regulation of mitochondrial translation"/>
    <property type="evidence" value="ECO:0007669"/>
    <property type="project" value="TreeGrafter"/>
</dbReference>
<dbReference type="InterPro" id="IPR051624">
    <property type="entry name" value="RMD1/Sad1-interacting"/>
</dbReference>
<dbReference type="Proteomes" id="UP000029725">
    <property type="component" value="Unassembled WGS sequence"/>
</dbReference>
<dbReference type="VEuPathDB" id="MicrosporidiaDB:DI09_106p50"/>
<evidence type="ECO:0000313" key="3">
    <source>
        <dbReference type="EMBL" id="KGG53181.1"/>
    </source>
</evidence>
<dbReference type="Pfam" id="PF02582">
    <property type="entry name" value="DUF155"/>
    <property type="match status" value="1"/>
</dbReference>
<proteinExistence type="inferred from homology"/>
<dbReference type="HOGENOM" id="CLU_011220_0_1_1"/>
<gene>
    <name evidence="3" type="ORF">DI09_106p50</name>
</gene>
<dbReference type="InterPro" id="IPR003734">
    <property type="entry name" value="DUF155"/>
</dbReference>
<dbReference type="GO" id="GO:0005739">
    <property type="term" value="C:mitochondrion"/>
    <property type="evidence" value="ECO:0007669"/>
    <property type="project" value="UniProtKB-ARBA"/>
</dbReference>
<dbReference type="GeneID" id="25257933"/>
<sequence>MLYASSIRKYAGRFDLVANRRLYSSIDVQYTTSPIKVQAFCMAESFQIPEISEAIASKSPSLFCAKLISQDILLINEACRKTPFSGIFIFSAGCMVTWQLESMRPDFLQSLLQIFTPFQRKKMFFSPQNTQKIDSQLQRSMVRSSFLPCSDILSKLNCSPMEADGINVVFSLSAFPASANEQEASSIEGNTNNDIITLSSSIRSEKSIKDLATSSDHDFLLLERVSISYALARSVRLGFLEHLLNDYLTECKHRDLAMKLAFSGTFGKMKRTDALKALGQMIYCRGQLNLYHSRLQLTDSSPDLFWDSSSLLTIYNKISSYLEAPSRISQLNKKMDYAGEITGLLRTTLVENHSHFLEVMIIALICIEVGFECLHYFLLFKHPEVLGIDQK</sequence>
<dbReference type="RefSeq" id="XP_013239617.1">
    <property type="nucleotide sequence ID" value="XM_013384163.1"/>
</dbReference>
<comment type="similarity">
    <text evidence="1">Belongs to the RMD1/sif2 family.</text>
</comment>
<evidence type="ECO:0000259" key="2">
    <source>
        <dbReference type="Pfam" id="PF02582"/>
    </source>
</evidence>
<dbReference type="OrthoDB" id="242766at2759"/>
<comment type="caution">
    <text evidence="3">The sequence shown here is derived from an EMBL/GenBank/DDBJ whole genome shotgun (WGS) entry which is preliminary data.</text>
</comment>
<name>A0A098VZJ5_9MICR</name>
<dbReference type="EMBL" id="JMKJ01000007">
    <property type="protein sequence ID" value="KGG53181.1"/>
    <property type="molecule type" value="Genomic_DNA"/>
</dbReference>
<feature type="domain" description="DUF155" evidence="2">
    <location>
        <begin position="87"/>
        <end position="332"/>
    </location>
</feature>
<dbReference type="PANTHER" id="PTHR16255:SF1">
    <property type="entry name" value="REQUIRED FOR MEIOTIC NUCLEAR DIVISION PROTEIN 1 HOMOLOG"/>
    <property type="match status" value="1"/>
</dbReference>
<protein>
    <submittedName>
        <fullName evidence="3">YagE family protein</fullName>
    </submittedName>
</protein>
<dbReference type="AlphaFoldDB" id="A0A098VZJ5"/>
<organism evidence="3 4">
    <name type="scientific">Mitosporidium daphniae</name>
    <dbReference type="NCBI Taxonomy" id="1485682"/>
    <lineage>
        <taxon>Eukaryota</taxon>
        <taxon>Fungi</taxon>
        <taxon>Fungi incertae sedis</taxon>
        <taxon>Microsporidia</taxon>
        <taxon>Mitosporidium</taxon>
    </lineage>
</organism>